<evidence type="ECO:0000313" key="8">
    <source>
        <dbReference type="Proteomes" id="UP000675664"/>
    </source>
</evidence>
<dbReference type="Gene3D" id="3.20.20.70">
    <property type="entry name" value="Aldolase class I"/>
    <property type="match status" value="1"/>
</dbReference>
<dbReference type="PANTHER" id="PTHR43303">
    <property type="entry name" value="NADPH DEHYDROGENASE C23G7.10C-RELATED"/>
    <property type="match status" value="1"/>
</dbReference>
<name>A0A8J7W4E4_9FIRM</name>
<dbReference type="PANTHER" id="PTHR43303:SF4">
    <property type="entry name" value="NADPH DEHYDROGENASE C23G7.10C-RELATED"/>
    <property type="match status" value="1"/>
</dbReference>
<proteinExistence type="predicted"/>
<dbReference type="EC" id="1.6.99.1" evidence="7"/>
<dbReference type="GO" id="GO:0050661">
    <property type="term" value="F:NADP binding"/>
    <property type="evidence" value="ECO:0007669"/>
    <property type="project" value="InterPro"/>
</dbReference>
<comment type="caution">
    <text evidence="7">The sequence shown here is derived from an EMBL/GenBank/DDBJ whole genome shotgun (WGS) entry which is preliminary data.</text>
</comment>
<dbReference type="GO" id="GO:0003959">
    <property type="term" value="F:NADPH dehydrogenase activity"/>
    <property type="evidence" value="ECO:0007669"/>
    <property type="project" value="UniProtKB-EC"/>
</dbReference>
<sequence>MQKLFSEFKVKNLTLKNRIVMPPMCMYCAPETGMVTKWHTTHYATRAVGGVGLIIVEATGVSPEGRLTSRDLGIWSDDHIRGLSEIAEAVHQCGAKVGIQLNHGGRKCEANVAEIEAPSAIPYQEGSKVPKEMTKGDIRDTVEEFKAAAERAEKAGFDIIEIHAAHGYLLNEFLSPLTNHRTDEYGGSPENRVRILREVIDAVRTVWPEEKPIEIRVTAEDYQEGGNHAEDLALMINLVKANGIDLVNVSTGGLVPVTPKAFPGYQIPHGEVIKNLTGLPVIAGGMLSDAKEVNHILEQEKADAAYLGRELLRNPYWALQAAKVLDYDLTWPEQYQRAK</sequence>
<keyword evidence="4" id="KW-0521">NADP</keyword>
<evidence type="ECO:0000256" key="2">
    <source>
        <dbReference type="ARBA" id="ARBA00022630"/>
    </source>
</evidence>
<keyword evidence="8" id="KW-1185">Reference proteome</keyword>
<dbReference type="SUPFAM" id="SSF51395">
    <property type="entry name" value="FMN-linked oxidoreductases"/>
    <property type="match status" value="1"/>
</dbReference>
<evidence type="ECO:0000256" key="3">
    <source>
        <dbReference type="ARBA" id="ARBA00022643"/>
    </source>
</evidence>
<dbReference type="InterPro" id="IPR013785">
    <property type="entry name" value="Aldolase_TIM"/>
</dbReference>
<feature type="domain" description="NADH:flavin oxidoreductase/NADH oxidase N-terminal" evidence="6">
    <location>
        <begin position="3"/>
        <end position="324"/>
    </location>
</feature>
<dbReference type="AlphaFoldDB" id="A0A8J7W4E4"/>
<keyword evidence="3" id="KW-0288">FMN</keyword>
<dbReference type="GO" id="GO:0010181">
    <property type="term" value="F:FMN binding"/>
    <property type="evidence" value="ECO:0007669"/>
    <property type="project" value="InterPro"/>
</dbReference>
<protein>
    <submittedName>
        <fullName evidence="7">NADPH dehydrogenase NamA</fullName>
        <ecNumber evidence="7">1.6.99.1</ecNumber>
    </submittedName>
</protein>
<dbReference type="Proteomes" id="UP000675664">
    <property type="component" value="Unassembled WGS sequence"/>
</dbReference>
<dbReference type="NCBIfam" id="NF010047">
    <property type="entry name" value="PRK13523.1"/>
    <property type="match status" value="1"/>
</dbReference>
<evidence type="ECO:0000256" key="5">
    <source>
        <dbReference type="ARBA" id="ARBA00023002"/>
    </source>
</evidence>
<evidence type="ECO:0000313" key="7">
    <source>
        <dbReference type="EMBL" id="MBR0598980.1"/>
    </source>
</evidence>
<dbReference type="InterPro" id="IPR001155">
    <property type="entry name" value="OxRdtase_FMN_N"/>
</dbReference>
<keyword evidence="2" id="KW-0285">Flavoprotein</keyword>
<dbReference type="InterPro" id="IPR044152">
    <property type="entry name" value="YqjM-like"/>
</dbReference>
<accession>A0A8J7W4E4</accession>
<evidence type="ECO:0000256" key="4">
    <source>
        <dbReference type="ARBA" id="ARBA00022857"/>
    </source>
</evidence>
<comment type="cofactor">
    <cofactor evidence="1">
        <name>FMN</name>
        <dbReference type="ChEBI" id="CHEBI:58210"/>
    </cofactor>
</comment>
<dbReference type="CDD" id="cd02932">
    <property type="entry name" value="OYE_YqiM_FMN"/>
    <property type="match status" value="1"/>
</dbReference>
<organism evidence="7 8">
    <name type="scientific">Sinanaerobacter chloroacetimidivorans</name>
    <dbReference type="NCBI Taxonomy" id="2818044"/>
    <lineage>
        <taxon>Bacteria</taxon>
        <taxon>Bacillati</taxon>
        <taxon>Bacillota</taxon>
        <taxon>Clostridia</taxon>
        <taxon>Peptostreptococcales</taxon>
        <taxon>Anaerovoracaceae</taxon>
        <taxon>Sinanaerobacter</taxon>
    </lineage>
</organism>
<evidence type="ECO:0000256" key="1">
    <source>
        <dbReference type="ARBA" id="ARBA00001917"/>
    </source>
</evidence>
<reference evidence="7" key="1">
    <citation type="submission" date="2021-04" db="EMBL/GenBank/DDBJ databases">
        <title>Sinoanaerobacter chloroacetimidivorans sp. nov., an obligate anaerobic bacterium isolated from anaerobic sludge.</title>
        <authorList>
            <person name="Bao Y."/>
        </authorList>
    </citation>
    <scope>NUCLEOTIDE SEQUENCE</scope>
    <source>
        <strain evidence="7">BAD-6</strain>
    </source>
</reference>
<dbReference type="RefSeq" id="WP_227019106.1">
    <property type="nucleotide sequence ID" value="NZ_JAGSND010000009.1"/>
</dbReference>
<evidence type="ECO:0000259" key="6">
    <source>
        <dbReference type="Pfam" id="PF00724"/>
    </source>
</evidence>
<dbReference type="Pfam" id="PF00724">
    <property type="entry name" value="Oxidored_FMN"/>
    <property type="match status" value="1"/>
</dbReference>
<reference evidence="7" key="2">
    <citation type="submission" date="2021-04" db="EMBL/GenBank/DDBJ databases">
        <authorList>
            <person name="Liu J."/>
        </authorList>
    </citation>
    <scope>NUCLEOTIDE SEQUENCE</scope>
    <source>
        <strain evidence="7">BAD-6</strain>
    </source>
</reference>
<gene>
    <name evidence="7" type="primary">namA</name>
    <name evidence="7" type="ORF">KCX82_13910</name>
</gene>
<keyword evidence="5 7" id="KW-0560">Oxidoreductase</keyword>
<dbReference type="EMBL" id="JAGSND010000009">
    <property type="protein sequence ID" value="MBR0598980.1"/>
    <property type="molecule type" value="Genomic_DNA"/>
</dbReference>